<dbReference type="EMBL" id="JAQOWY010000183">
    <property type="protein sequence ID" value="KAK1848015.1"/>
    <property type="molecule type" value="Genomic_DNA"/>
</dbReference>
<evidence type="ECO:0000313" key="2">
    <source>
        <dbReference type="EMBL" id="KAK1848015.1"/>
    </source>
</evidence>
<reference evidence="2" key="1">
    <citation type="submission" date="2023-01" db="EMBL/GenBank/DDBJ databases">
        <title>Colletotrichum chrysophilum M932 genome sequence.</title>
        <authorList>
            <person name="Baroncelli R."/>
        </authorList>
    </citation>
    <scope>NUCLEOTIDE SEQUENCE</scope>
    <source>
        <strain evidence="2">M932</strain>
    </source>
</reference>
<comment type="caution">
    <text evidence="2">The sequence shown here is derived from an EMBL/GenBank/DDBJ whole genome shotgun (WGS) entry which is preliminary data.</text>
</comment>
<evidence type="ECO:0000313" key="3">
    <source>
        <dbReference type="Proteomes" id="UP001243330"/>
    </source>
</evidence>
<organism evidence="2 3">
    <name type="scientific">Colletotrichum chrysophilum</name>
    <dbReference type="NCBI Taxonomy" id="1836956"/>
    <lineage>
        <taxon>Eukaryota</taxon>
        <taxon>Fungi</taxon>
        <taxon>Dikarya</taxon>
        <taxon>Ascomycota</taxon>
        <taxon>Pezizomycotina</taxon>
        <taxon>Sordariomycetes</taxon>
        <taxon>Hypocreomycetidae</taxon>
        <taxon>Glomerellales</taxon>
        <taxon>Glomerellaceae</taxon>
        <taxon>Colletotrichum</taxon>
        <taxon>Colletotrichum gloeosporioides species complex</taxon>
    </lineage>
</organism>
<feature type="region of interest" description="Disordered" evidence="1">
    <location>
        <begin position="1"/>
        <end position="70"/>
    </location>
</feature>
<proteinExistence type="predicted"/>
<protein>
    <submittedName>
        <fullName evidence="2">Uncharacterized protein</fullName>
    </submittedName>
</protein>
<evidence type="ECO:0000256" key="1">
    <source>
        <dbReference type="SAM" id="MobiDB-lite"/>
    </source>
</evidence>
<dbReference type="Proteomes" id="UP001243330">
    <property type="component" value="Unassembled WGS sequence"/>
</dbReference>
<accession>A0AAD9AIL4</accession>
<keyword evidence="3" id="KW-1185">Reference proteome</keyword>
<dbReference type="AlphaFoldDB" id="A0AAD9AIL4"/>
<name>A0AAD9AIL4_9PEZI</name>
<sequence>MPMRHTRRLAPSNIEPGPSAAPLYRSLEPSPSPSQYSMLPRGCHLDTTSPISRSHFGAEPSRNVHGRDQPASPPVFTGLCMPALRLFNQSAIANLSGITPSERLSLGPTVCISAVSQVCPPPDQALPLSASTCKKHTCEVSPTHTMLLLTTTTTTITVREGRDDGAQTTTFMCSPAHVPFSSSSTSFRGSGLESATKEAQVIAQPRIMPLCISISGWPLRLSTKLMTALTDCIPNGASFRPTKQGQDIRRTISLGPYALLPSIRLHRRAAYYLTTIWKLAKPPV</sequence>
<gene>
    <name evidence="2" type="ORF">CCHR01_09328</name>
</gene>